<proteinExistence type="predicted"/>
<protein>
    <submittedName>
        <fullName evidence="1">Uncharacterized protein</fullName>
    </submittedName>
</protein>
<keyword evidence="2" id="KW-1185">Reference proteome</keyword>
<accession>A0ACC0F7S1</accession>
<comment type="caution">
    <text evidence="1">The sequence shown here is derived from an EMBL/GenBank/DDBJ whole genome shotgun (WGS) entry which is preliminary data.</text>
</comment>
<name>A0ACC0F7S1_9ERIC</name>
<sequence length="70" mass="7572">MAISYSAKSVLATFFIFAIVLSPYLPSDAAKEPINRPYCPACNCCKVEPPPPCCYCACSVITDHPENTTP</sequence>
<gene>
    <name evidence="1" type="ORF">LOK49_LG14G01993</name>
</gene>
<evidence type="ECO:0000313" key="1">
    <source>
        <dbReference type="EMBL" id="KAI7984776.1"/>
    </source>
</evidence>
<dbReference type="Proteomes" id="UP001060215">
    <property type="component" value="Chromosome 15"/>
</dbReference>
<reference evidence="1 2" key="1">
    <citation type="journal article" date="2022" name="Plant J.">
        <title>Chromosome-level genome of Camellia lanceoleosa provides a valuable resource for understanding genome evolution and self-incompatibility.</title>
        <authorList>
            <person name="Gong W."/>
            <person name="Xiao S."/>
            <person name="Wang L."/>
            <person name="Liao Z."/>
            <person name="Chang Y."/>
            <person name="Mo W."/>
            <person name="Hu G."/>
            <person name="Li W."/>
            <person name="Zhao G."/>
            <person name="Zhu H."/>
            <person name="Hu X."/>
            <person name="Ji K."/>
            <person name="Xiang X."/>
            <person name="Song Q."/>
            <person name="Yuan D."/>
            <person name="Jin S."/>
            <person name="Zhang L."/>
        </authorList>
    </citation>
    <scope>NUCLEOTIDE SEQUENCE [LARGE SCALE GENOMIC DNA]</scope>
    <source>
        <strain evidence="1">SQ_2022a</strain>
    </source>
</reference>
<dbReference type="EMBL" id="CM045772">
    <property type="protein sequence ID" value="KAI7984776.1"/>
    <property type="molecule type" value="Genomic_DNA"/>
</dbReference>
<evidence type="ECO:0000313" key="2">
    <source>
        <dbReference type="Proteomes" id="UP001060215"/>
    </source>
</evidence>
<organism evidence="1 2">
    <name type="scientific">Camellia lanceoleosa</name>
    <dbReference type="NCBI Taxonomy" id="1840588"/>
    <lineage>
        <taxon>Eukaryota</taxon>
        <taxon>Viridiplantae</taxon>
        <taxon>Streptophyta</taxon>
        <taxon>Embryophyta</taxon>
        <taxon>Tracheophyta</taxon>
        <taxon>Spermatophyta</taxon>
        <taxon>Magnoliopsida</taxon>
        <taxon>eudicotyledons</taxon>
        <taxon>Gunneridae</taxon>
        <taxon>Pentapetalae</taxon>
        <taxon>asterids</taxon>
        <taxon>Ericales</taxon>
        <taxon>Theaceae</taxon>
        <taxon>Camellia</taxon>
    </lineage>
</organism>